<proteinExistence type="predicted"/>
<dbReference type="SMART" id="SM00869">
    <property type="entry name" value="Autotransporter"/>
    <property type="match status" value="1"/>
</dbReference>
<feature type="region of interest" description="Disordered" evidence="5">
    <location>
        <begin position="746"/>
        <end position="765"/>
    </location>
</feature>
<dbReference type="SUPFAM" id="SSF103515">
    <property type="entry name" value="Autotransporter"/>
    <property type="match status" value="1"/>
</dbReference>
<sequence length="1050" mass="106258">MQFYLIYSWLLRVSRSRFTVPLCVLVFAAAAANSAFAQTISVGDVAIVEGNAGTTSAQLTVTLSSASANTVSVQVATADGTATAGSDYVAQSLGLTFLPGATTATINIPVNGDTILEPDETFTLNLSNPVNVTIADGQGLGTILNDDAAPPTISVGDVAIVEGDAGTASAQLTVTLSSASANAVSVQVATADGTATAGSDYVAQSLGLTFLPGATTATINIPVNGDTILEPDETFTLNLSNPVNVTIADGQGLGTILNDDAAPPMISVGDVAIVEGNAGTTAAQLTVTLSSASANAVSVQVATADGTATAGSDYVAQSLGLTFLPGATTATINIPVNGDTISEPDETFTLNLSNPVNVTIADGQGLGTILNDDAAPTTISVGDVAIVEGDAGTTSAQLAVTLSSASANTVSVQVATADGTATAGSDYVAQSLGLTFLPGTTTATINIPVNGDTILEPDETFTLNLSNPVNVTIADGQGLGTILNDDAAPPTISVGDVAIVEGDAGTTSAQLTVTLSSASANTVSVQVATADGTATAGSDYVAQSLSLTILPGATTATINIPVNGDTISEPDEAFTLNLSNPVNVTIADGQGLGTILNDDAALPTAPNLTATVLAGATVTVPLTPGATGGPFSAATIVSSLPVEGGVSTIVGAPNYALQFDAAPVFEGVVVVNYTLTGPGGVSDPATVTITVQARPDPSTDPDVRGLLTAQAQAAQQFAQGQMDNINRRMAALHDESCRQFLANTVQLSGPDSDGGTERLSTPQPNELCEDGAQKLGLSMWTSGSVDVGSTDRAGEAGRDSIAYNLTAGIDYRFSQRFVGGISLGYSTDSSDIGTNGTTSDGEAISAAIYGSFMATPSVFVDALIGYGSFDFNSRRFDTSSGAFGSGDRDGDQFYASLTAGYDTQLRAWKLTPFARLSGSSSILNGFSETGAGEYSLAYGRQQVDSFGGSLGFAASTDLALEVGTLTPRLRLEYVHEFEGDSSVDIRYADLSEGLIYNVQTQAFAQNQVTLGLGADLHLNNGMRLGLDYTGNFGFEDSRRHGVRASVGGQF</sequence>
<name>A0ABV2GFS2_9HYPH</name>
<dbReference type="InterPro" id="IPR038081">
    <property type="entry name" value="CalX-like_sf"/>
</dbReference>
<keyword evidence="9" id="KW-1185">Reference proteome</keyword>
<dbReference type="PROSITE" id="PS51208">
    <property type="entry name" value="AUTOTRANSPORTER"/>
    <property type="match status" value="1"/>
</dbReference>
<protein>
    <submittedName>
        <fullName evidence="8">Outer membrane autotransporter protein</fullName>
    </submittedName>
</protein>
<dbReference type="Pfam" id="PF03160">
    <property type="entry name" value="Calx-beta"/>
    <property type="match status" value="5"/>
</dbReference>
<keyword evidence="2" id="KW-0677">Repeat</keyword>
<evidence type="ECO:0000259" key="7">
    <source>
        <dbReference type="PROSITE" id="PS51208"/>
    </source>
</evidence>
<keyword evidence="4" id="KW-0406">Ion transport</keyword>
<dbReference type="InterPro" id="IPR051171">
    <property type="entry name" value="CaCA"/>
</dbReference>
<feature type="chain" id="PRO_5047379264" evidence="6">
    <location>
        <begin position="38"/>
        <end position="1050"/>
    </location>
</feature>
<dbReference type="PANTHER" id="PTHR11878">
    <property type="entry name" value="SODIUM/CALCIUM EXCHANGER"/>
    <property type="match status" value="1"/>
</dbReference>
<dbReference type="InterPro" id="IPR006315">
    <property type="entry name" value="OM_autotransptr_brl_dom"/>
</dbReference>
<keyword evidence="3" id="KW-0106">Calcium</keyword>
<organism evidence="8 9">
    <name type="scientific">Mesorhizobium robiniae</name>
    <dbReference type="NCBI Taxonomy" id="559315"/>
    <lineage>
        <taxon>Bacteria</taxon>
        <taxon>Pseudomonadati</taxon>
        <taxon>Pseudomonadota</taxon>
        <taxon>Alphaproteobacteria</taxon>
        <taxon>Hyphomicrobiales</taxon>
        <taxon>Phyllobacteriaceae</taxon>
        <taxon>Mesorhizobium</taxon>
    </lineage>
</organism>
<dbReference type="Pfam" id="PF03797">
    <property type="entry name" value="Autotransporter"/>
    <property type="match status" value="1"/>
</dbReference>
<comment type="caution">
    <text evidence="8">The sequence shown here is derived from an EMBL/GenBank/DDBJ whole genome shotgun (WGS) entry which is preliminary data.</text>
</comment>
<evidence type="ECO:0000256" key="5">
    <source>
        <dbReference type="SAM" id="MobiDB-lite"/>
    </source>
</evidence>
<dbReference type="InterPro" id="IPR003644">
    <property type="entry name" value="Calx_beta"/>
</dbReference>
<keyword evidence="4" id="KW-0813">Transport</keyword>
<dbReference type="InterPro" id="IPR005546">
    <property type="entry name" value="Autotransporte_beta"/>
</dbReference>
<evidence type="ECO:0000256" key="3">
    <source>
        <dbReference type="ARBA" id="ARBA00022837"/>
    </source>
</evidence>
<evidence type="ECO:0000313" key="8">
    <source>
        <dbReference type="EMBL" id="MET3577153.1"/>
    </source>
</evidence>
<keyword evidence="1 6" id="KW-0732">Signal</keyword>
<feature type="domain" description="Autotransporter" evidence="7">
    <location>
        <begin position="772"/>
        <end position="1050"/>
    </location>
</feature>
<gene>
    <name evidence="8" type="ORF">ABID19_000168</name>
</gene>
<evidence type="ECO:0000256" key="1">
    <source>
        <dbReference type="ARBA" id="ARBA00022729"/>
    </source>
</evidence>
<accession>A0ABV2GFS2</accession>
<dbReference type="Gene3D" id="2.60.40.2030">
    <property type="match status" value="5"/>
</dbReference>
<evidence type="ECO:0000256" key="4">
    <source>
        <dbReference type="ARBA" id="ARBA00023065"/>
    </source>
</evidence>
<dbReference type="EMBL" id="JBEPMC010000001">
    <property type="protein sequence ID" value="MET3577153.1"/>
    <property type="molecule type" value="Genomic_DNA"/>
</dbReference>
<dbReference type="RefSeq" id="WP_354487234.1">
    <property type="nucleotide sequence ID" value="NZ_JBEPMC010000001.1"/>
</dbReference>
<reference evidence="8 9" key="1">
    <citation type="submission" date="2024-06" db="EMBL/GenBank/DDBJ databases">
        <title>Genomic Encyclopedia of Type Strains, Phase IV (KMG-IV): sequencing the most valuable type-strain genomes for metagenomic binning, comparative biology and taxonomic classification.</title>
        <authorList>
            <person name="Goeker M."/>
        </authorList>
    </citation>
    <scope>NUCLEOTIDE SEQUENCE [LARGE SCALE GENOMIC DNA]</scope>
    <source>
        <strain evidence="8 9">DSM 100022</strain>
    </source>
</reference>
<dbReference type="Gene3D" id="2.40.128.130">
    <property type="entry name" value="Autotransporter beta-domain"/>
    <property type="match status" value="1"/>
</dbReference>
<dbReference type="NCBIfam" id="TIGR01414">
    <property type="entry name" value="autotrans_barl"/>
    <property type="match status" value="1"/>
</dbReference>
<dbReference type="SUPFAM" id="SSF141072">
    <property type="entry name" value="CalX-like"/>
    <property type="match status" value="5"/>
</dbReference>
<feature type="signal peptide" evidence="6">
    <location>
        <begin position="1"/>
        <end position="37"/>
    </location>
</feature>
<dbReference type="PANTHER" id="PTHR11878:SF65">
    <property type="entry name" value="NA_CA-EXCHANGE PROTEIN, ISOFORM G"/>
    <property type="match status" value="1"/>
</dbReference>
<evidence type="ECO:0000313" key="9">
    <source>
        <dbReference type="Proteomes" id="UP001549204"/>
    </source>
</evidence>
<evidence type="ECO:0000256" key="2">
    <source>
        <dbReference type="ARBA" id="ARBA00022737"/>
    </source>
</evidence>
<dbReference type="Proteomes" id="UP001549204">
    <property type="component" value="Unassembled WGS sequence"/>
</dbReference>
<dbReference type="SMART" id="SM00237">
    <property type="entry name" value="Calx_beta"/>
    <property type="match status" value="5"/>
</dbReference>
<evidence type="ECO:0000256" key="6">
    <source>
        <dbReference type="SAM" id="SignalP"/>
    </source>
</evidence>
<dbReference type="InterPro" id="IPR036709">
    <property type="entry name" value="Autotransporte_beta_dom_sf"/>
</dbReference>